<evidence type="ECO:0000259" key="16">
    <source>
        <dbReference type="PROSITE" id="PS50885"/>
    </source>
</evidence>
<dbReference type="FunFam" id="3.30.565.10:FF:000006">
    <property type="entry name" value="Sensor histidine kinase WalK"/>
    <property type="match status" value="1"/>
</dbReference>
<keyword evidence="13 14" id="KW-0472">Membrane</keyword>
<dbReference type="SUPFAM" id="SSF47384">
    <property type="entry name" value="Homodimeric domain of signal transducing histidine kinase"/>
    <property type="match status" value="1"/>
</dbReference>
<feature type="domain" description="Histidine kinase" evidence="15">
    <location>
        <begin position="242"/>
        <end position="458"/>
    </location>
</feature>
<dbReference type="GeneID" id="93864796"/>
<keyword evidence="12" id="KW-0902">Two-component regulatory system</keyword>
<keyword evidence="6" id="KW-0808">Transferase</keyword>
<dbReference type="InterPro" id="IPR003661">
    <property type="entry name" value="HisK_dim/P_dom"/>
</dbReference>
<keyword evidence="11 14" id="KW-1133">Transmembrane helix</keyword>
<evidence type="ECO:0000259" key="15">
    <source>
        <dbReference type="PROSITE" id="PS50109"/>
    </source>
</evidence>
<sequence>MRHIFFPIKLKLTLWYTLFLIIIIATFGITIYFSVQKMTLVNEDAFLKSQTAQITSSIDVENGKLTTDSEPFYTNTNFYGALYSYPDMKLLESNLSKDVLNRYIDLKNDFLGKFKTIQIGDDTWRIYSEPVYADQKIIGIIVLAQPLNLAEIAMNNLFQLFIILIPFLIVISILGGFLLANRALRPISYMTKIAREISMGDLSKRLNLPYTNDEVGHLAQTFDMMIDKIDESIKKQKQFTNDASHELRTPIAVIQGQAESMLENNHDIEEYKRTLSIIFDEARHMGKLVSNLLLLARSDSNTDKLNMESLNFSELLEGIVEELKPVAKSNNVDLCLTKNELSYIYGDQTRLTQLFYNIIDNAIIYNLPGGHINVVVENNGYYIKTSIQDTGIGIPEEHINHIFERFYRVDKARSRQSGGNGLGLSICQWIATVHGGKIDVISKEGHGSTFIVWLPAKSEKDR</sequence>
<evidence type="ECO:0000256" key="8">
    <source>
        <dbReference type="ARBA" id="ARBA00022741"/>
    </source>
</evidence>
<dbReference type="InterPro" id="IPR036097">
    <property type="entry name" value="HisK_dim/P_sf"/>
</dbReference>
<protein>
    <recommendedName>
        <fullName evidence="3">histidine kinase</fullName>
        <ecNumber evidence="3">2.7.13.3</ecNumber>
    </recommendedName>
</protein>
<dbReference type="InterPro" id="IPR003660">
    <property type="entry name" value="HAMP_dom"/>
</dbReference>
<evidence type="ECO:0000256" key="11">
    <source>
        <dbReference type="ARBA" id="ARBA00022989"/>
    </source>
</evidence>
<reference evidence="17 18" key="1">
    <citation type="submission" date="2010-08" db="EMBL/GenBank/DDBJ databases">
        <title>Complete sequence of Thermoanaerobacterium thermosaccharolyticum DSM 571.</title>
        <authorList>
            <consortium name="US DOE Joint Genome Institute"/>
            <person name="Lucas S."/>
            <person name="Copeland A."/>
            <person name="Lapidus A."/>
            <person name="Cheng J.-F."/>
            <person name="Bruce D."/>
            <person name="Goodwin L."/>
            <person name="Pitluck S."/>
            <person name="Teshima H."/>
            <person name="Detter J.C."/>
            <person name="Han C."/>
            <person name="Tapia R."/>
            <person name="Land M."/>
            <person name="Hauser L."/>
            <person name="Chang Y.-J."/>
            <person name="Jeffries C."/>
            <person name="Kyrpides N."/>
            <person name="Ivanova N."/>
            <person name="Mikhailova N."/>
            <person name="Hemme C.L."/>
            <person name="Woyke T."/>
        </authorList>
    </citation>
    <scope>NUCLEOTIDE SEQUENCE [LARGE SCALE GENOMIC DNA]</scope>
    <source>
        <strain evidence="18">ATCC 7956 / DSM 571 / NCIMB 9385 / NCA 3814 / NCTC 13789 / WDCM 00135 / 2032</strain>
    </source>
</reference>
<evidence type="ECO:0000256" key="12">
    <source>
        <dbReference type="ARBA" id="ARBA00023012"/>
    </source>
</evidence>
<dbReference type="SMART" id="SM00387">
    <property type="entry name" value="HATPase_c"/>
    <property type="match status" value="1"/>
</dbReference>
<dbReference type="CDD" id="cd06225">
    <property type="entry name" value="HAMP"/>
    <property type="match status" value="1"/>
</dbReference>
<dbReference type="InterPro" id="IPR004358">
    <property type="entry name" value="Sig_transdc_His_kin-like_C"/>
</dbReference>
<dbReference type="CDD" id="cd00082">
    <property type="entry name" value="HisKA"/>
    <property type="match status" value="1"/>
</dbReference>
<dbReference type="STRING" id="580327.Tthe_1980"/>
<dbReference type="CDD" id="cd00075">
    <property type="entry name" value="HATPase"/>
    <property type="match status" value="1"/>
</dbReference>
<dbReference type="SMART" id="SM00304">
    <property type="entry name" value="HAMP"/>
    <property type="match status" value="1"/>
</dbReference>
<dbReference type="SUPFAM" id="SSF55874">
    <property type="entry name" value="ATPase domain of HSP90 chaperone/DNA topoisomerase II/histidine kinase"/>
    <property type="match status" value="1"/>
</dbReference>
<dbReference type="OrthoDB" id="9796330at2"/>
<dbReference type="PRINTS" id="PR00344">
    <property type="entry name" value="BCTRLSENSOR"/>
</dbReference>
<evidence type="ECO:0000313" key="17">
    <source>
        <dbReference type="EMBL" id="ADL69463.1"/>
    </source>
</evidence>
<comment type="catalytic activity">
    <reaction evidence="1">
        <text>ATP + protein L-histidine = ADP + protein N-phospho-L-histidine.</text>
        <dbReference type="EC" id="2.7.13.3"/>
    </reaction>
</comment>
<keyword evidence="5" id="KW-0597">Phosphoprotein</keyword>
<dbReference type="KEGG" id="ttm:Tthe_1980"/>
<name>D9TLW5_THETC</name>
<dbReference type="Gene3D" id="6.10.340.10">
    <property type="match status" value="1"/>
</dbReference>
<dbReference type="PROSITE" id="PS50885">
    <property type="entry name" value="HAMP"/>
    <property type="match status" value="1"/>
</dbReference>
<dbReference type="Gene3D" id="3.30.565.10">
    <property type="entry name" value="Histidine kinase-like ATPase, C-terminal domain"/>
    <property type="match status" value="1"/>
</dbReference>
<dbReference type="RefSeq" id="WP_013298429.1">
    <property type="nucleotide sequence ID" value="NC_014410.1"/>
</dbReference>
<comment type="subcellular location">
    <subcellularLocation>
        <location evidence="2">Cell membrane</location>
        <topology evidence="2">Multi-pass membrane protein</topology>
    </subcellularLocation>
</comment>
<dbReference type="FunFam" id="1.10.287.130:FF:000001">
    <property type="entry name" value="Two-component sensor histidine kinase"/>
    <property type="match status" value="1"/>
</dbReference>
<evidence type="ECO:0000256" key="5">
    <source>
        <dbReference type="ARBA" id="ARBA00022553"/>
    </source>
</evidence>
<dbReference type="PROSITE" id="PS50109">
    <property type="entry name" value="HIS_KIN"/>
    <property type="match status" value="1"/>
</dbReference>
<dbReference type="Pfam" id="PF00512">
    <property type="entry name" value="HisKA"/>
    <property type="match status" value="1"/>
</dbReference>
<dbReference type="SMART" id="SM00388">
    <property type="entry name" value="HisKA"/>
    <property type="match status" value="1"/>
</dbReference>
<keyword evidence="8" id="KW-0547">Nucleotide-binding</keyword>
<gene>
    <name evidence="17" type="ordered locus">Tthe_1980</name>
</gene>
<dbReference type="Proteomes" id="UP000001626">
    <property type="component" value="Chromosome"/>
</dbReference>
<dbReference type="GO" id="GO:0005524">
    <property type="term" value="F:ATP binding"/>
    <property type="evidence" value="ECO:0007669"/>
    <property type="project" value="UniProtKB-KW"/>
</dbReference>
<dbReference type="EC" id="2.7.13.3" evidence="3"/>
<evidence type="ECO:0000256" key="13">
    <source>
        <dbReference type="ARBA" id="ARBA00023136"/>
    </source>
</evidence>
<organism evidence="17 18">
    <name type="scientific">Thermoanaerobacterium thermosaccharolyticum (strain ATCC 7956 / DSM 571 / NCIMB 9385 / NCA 3814 / NCTC 13789 / WDCM 00135 / 2032)</name>
    <name type="common">Clostridium thermosaccharolyticum</name>
    <dbReference type="NCBI Taxonomy" id="580327"/>
    <lineage>
        <taxon>Bacteria</taxon>
        <taxon>Bacillati</taxon>
        <taxon>Bacillota</taxon>
        <taxon>Clostridia</taxon>
        <taxon>Thermoanaerobacterales</taxon>
        <taxon>Thermoanaerobacteraceae</taxon>
        <taxon>Thermoanaerobacterium</taxon>
    </lineage>
</organism>
<evidence type="ECO:0000256" key="10">
    <source>
        <dbReference type="ARBA" id="ARBA00022840"/>
    </source>
</evidence>
<dbReference type="InterPro" id="IPR005467">
    <property type="entry name" value="His_kinase_dom"/>
</dbReference>
<evidence type="ECO:0000256" key="7">
    <source>
        <dbReference type="ARBA" id="ARBA00022692"/>
    </source>
</evidence>
<dbReference type="InterPro" id="IPR036890">
    <property type="entry name" value="HATPase_C_sf"/>
</dbReference>
<dbReference type="PANTHER" id="PTHR45528:SF1">
    <property type="entry name" value="SENSOR HISTIDINE KINASE CPXA"/>
    <property type="match status" value="1"/>
</dbReference>
<dbReference type="InterPro" id="IPR003594">
    <property type="entry name" value="HATPase_dom"/>
</dbReference>
<dbReference type="GO" id="GO:0000155">
    <property type="term" value="F:phosphorelay sensor kinase activity"/>
    <property type="evidence" value="ECO:0007669"/>
    <property type="project" value="InterPro"/>
</dbReference>
<dbReference type="PANTHER" id="PTHR45528">
    <property type="entry name" value="SENSOR HISTIDINE KINASE CPXA"/>
    <property type="match status" value="1"/>
</dbReference>
<feature type="domain" description="HAMP" evidence="16">
    <location>
        <begin position="181"/>
        <end position="234"/>
    </location>
</feature>
<dbReference type="Pfam" id="PF00672">
    <property type="entry name" value="HAMP"/>
    <property type="match status" value="1"/>
</dbReference>
<dbReference type="GO" id="GO:0005886">
    <property type="term" value="C:plasma membrane"/>
    <property type="evidence" value="ECO:0007669"/>
    <property type="project" value="UniProtKB-SubCell"/>
</dbReference>
<dbReference type="AlphaFoldDB" id="D9TLW5"/>
<keyword evidence="7 14" id="KW-0812">Transmembrane</keyword>
<evidence type="ECO:0000256" key="9">
    <source>
        <dbReference type="ARBA" id="ARBA00022777"/>
    </source>
</evidence>
<evidence type="ECO:0000256" key="2">
    <source>
        <dbReference type="ARBA" id="ARBA00004651"/>
    </source>
</evidence>
<feature type="transmembrane region" description="Helical" evidence="14">
    <location>
        <begin position="157"/>
        <end position="180"/>
    </location>
</feature>
<evidence type="ECO:0000256" key="6">
    <source>
        <dbReference type="ARBA" id="ARBA00022679"/>
    </source>
</evidence>
<keyword evidence="10" id="KW-0067">ATP-binding</keyword>
<dbReference type="Gene3D" id="1.10.287.130">
    <property type="match status" value="1"/>
</dbReference>
<dbReference type="Pfam" id="PF02518">
    <property type="entry name" value="HATPase_c"/>
    <property type="match status" value="1"/>
</dbReference>
<evidence type="ECO:0000256" key="1">
    <source>
        <dbReference type="ARBA" id="ARBA00000085"/>
    </source>
</evidence>
<keyword evidence="18" id="KW-1185">Reference proteome</keyword>
<dbReference type="InterPro" id="IPR050398">
    <property type="entry name" value="HssS/ArlS-like"/>
</dbReference>
<dbReference type="SUPFAM" id="SSF158472">
    <property type="entry name" value="HAMP domain-like"/>
    <property type="match status" value="1"/>
</dbReference>
<dbReference type="eggNOG" id="COG5002">
    <property type="taxonomic scope" value="Bacteria"/>
</dbReference>
<dbReference type="EMBL" id="CP002171">
    <property type="protein sequence ID" value="ADL69463.1"/>
    <property type="molecule type" value="Genomic_DNA"/>
</dbReference>
<feature type="transmembrane region" description="Helical" evidence="14">
    <location>
        <begin position="12"/>
        <end position="35"/>
    </location>
</feature>
<evidence type="ECO:0000256" key="14">
    <source>
        <dbReference type="SAM" id="Phobius"/>
    </source>
</evidence>
<keyword evidence="9 17" id="KW-0418">Kinase</keyword>
<evidence type="ECO:0000256" key="4">
    <source>
        <dbReference type="ARBA" id="ARBA00022475"/>
    </source>
</evidence>
<evidence type="ECO:0000313" key="18">
    <source>
        <dbReference type="Proteomes" id="UP000001626"/>
    </source>
</evidence>
<accession>D9TLW5</accession>
<evidence type="ECO:0000256" key="3">
    <source>
        <dbReference type="ARBA" id="ARBA00012438"/>
    </source>
</evidence>
<dbReference type="HOGENOM" id="CLU_000445_89_6_9"/>
<proteinExistence type="predicted"/>
<keyword evidence="4" id="KW-1003">Cell membrane</keyword>